<dbReference type="NCBIfam" id="TIGR00756">
    <property type="entry name" value="PPR"/>
    <property type="match status" value="6"/>
</dbReference>
<dbReference type="AlphaFoldDB" id="A0A9Q0CP56"/>
<keyword evidence="6" id="KW-1185">Reference proteome</keyword>
<feature type="repeat" description="PPR" evidence="3">
    <location>
        <begin position="366"/>
        <end position="396"/>
    </location>
</feature>
<organism evidence="5 6">
    <name type="scientific">Rhynchospora breviuscula</name>
    <dbReference type="NCBI Taxonomy" id="2022672"/>
    <lineage>
        <taxon>Eukaryota</taxon>
        <taxon>Viridiplantae</taxon>
        <taxon>Streptophyta</taxon>
        <taxon>Embryophyta</taxon>
        <taxon>Tracheophyta</taxon>
        <taxon>Spermatophyta</taxon>
        <taxon>Magnoliopsida</taxon>
        <taxon>Liliopsida</taxon>
        <taxon>Poales</taxon>
        <taxon>Cyperaceae</taxon>
        <taxon>Cyperoideae</taxon>
        <taxon>Rhynchosporeae</taxon>
        <taxon>Rhynchospora</taxon>
    </lineage>
</organism>
<dbReference type="Proteomes" id="UP001151287">
    <property type="component" value="Unassembled WGS sequence"/>
</dbReference>
<evidence type="ECO:0000256" key="2">
    <source>
        <dbReference type="ARBA" id="ARBA00022946"/>
    </source>
</evidence>
<feature type="repeat" description="PPR" evidence="3">
    <location>
        <begin position="261"/>
        <end position="295"/>
    </location>
</feature>
<dbReference type="PROSITE" id="PS51375">
    <property type="entry name" value="PPR"/>
    <property type="match status" value="5"/>
</dbReference>
<name>A0A9Q0CP56_9POAL</name>
<evidence type="ECO:0000256" key="1">
    <source>
        <dbReference type="ARBA" id="ARBA00022737"/>
    </source>
</evidence>
<reference evidence="5" key="1">
    <citation type="journal article" date="2022" name="Cell">
        <title>Repeat-based holocentromeres influence genome architecture and karyotype evolution.</title>
        <authorList>
            <person name="Hofstatter P.G."/>
            <person name="Thangavel G."/>
            <person name="Lux T."/>
            <person name="Neumann P."/>
            <person name="Vondrak T."/>
            <person name="Novak P."/>
            <person name="Zhang M."/>
            <person name="Costa L."/>
            <person name="Castellani M."/>
            <person name="Scott A."/>
            <person name="Toegelov H."/>
            <person name="Fuchs J."/>
            <person name="Mata-Sucre Y."/>
            <person name="Dias Y."/>
            <person name="Vanzela A.L.L."/>
            <person name="Huettel B."/>
            <person name="Almeida C.C.S."/>
            <person name="Simkova H."/>
            <person name="Souza G."/>
            <person name="Pedrosa-Harand A."/>
            <person name="Macas J."/>
            <person name="Mayer K.F.X."/>
            <person name="Houben A."/>
            <person name="Marques A."/>
        </authorList>
    </citation>
    <scope>NUCLEOTIDE SEQUENCE</scope>
    <source>
        <strain evidence="5">RhyBre1mFocal</strain>
    </source>
</reference>
<keyword evidence="1" id="KW-0677">Repeat</keyword>
<dbReference type="InterPro" id="IPR002885">
    <property type="entry name" value="PPR_rpt"/>
</dbReference>
<feature type="repeat" description="PPR" evidence="3">
    <location>
        <begin position="498"/>
        <end position="532"/>
    </location>
</feature>
<dbReference type="FunFam" id="1.25.40.10:FF:000677">
    <property type="entry name" value="Pentatricopeptide repeat-containing protein"/>
    <property type="match status" value="1"/>
</dbReference>
<dbReference type="Pfam" id="PF14432">
    <property type="entry name" value="DYW_deaminase"/>
    <property type="match status" value="1"/>
</dbReference>
<keyword evidence="2" id="KW-0809">Transit peptide</keyword>
<comment type="caution">
    <text evidence="5">The sequence shown here is derived from an EMBL/GenBank/DDBJ whole genome shotgun (WGS) entry which is preliminary data.</text>
</comment>
<dbReference type="OrthoDB" id="185373at2759"/>
<dbReference type="InterPro" id="IPR046960">
    <property type="entry name" value="PPR_At4g14850-like_plant"/>
</dbReference>
<dbReference type="GO" id="GO:0009451">
    <property type="term" value="P:RNA modification"/>
    <property type="evidence" value="ECO:0007669"/>
    <property type="project" value="InterPro"/>
</dbReference>
<accession>A0A9Q0CP56</accession>
<dbReference type="Pfam" id="PF20431">
    <property type="entry name" value="E_motif"/>
    <property type="match status" value="1"/>
</dbReference>
<dbReference type="InterPro" id="IPR046848">
    <property type="entry name" value="E_motif"/>
</dbReference>
<dbReference type="Pfam" id="PF13041">
    <property type="entry name" value="PPR_2"/>
    <property type="match status" value="3"/>
</dbReference>
<evidence type="ECO:0000313" key="6">
    <source>
        <dbReference type="Proteomes" id="UP001151287"/>
    </source>
</evidence>
<dbReference type="PANTHER" id="PTHR47926">
    <property type="entry name" value="PENTATRICOPEPTIDE REPEAT-CONTAINING PROTEIN"/>
    <property type="match status" value="1"/>
</dbReference>
<evidence type="ECO:0000313" key="5">
    <source>
        <dbReference type="EMBL" id="KAJ1697471.1"/>
    </source>
</evidence>
<dbReference type="Gene3D" id="1.25.40.10">
    <property type="entry name" value="Tetratricopeptide repeat domain"/>
    <property type="match status" value="5"/>
</dbReference>
<evidence type="ECO:0000259" key="4">
    <source>
        <dbReference type="Pfam" id="PF14432"/>
    </source>
</evidence>
<protein>
    <recommendedName>
        <fullName evidence="4">DYW domain-containing protein</fullName>
    </recommendedName>
</protein>
<dbReference type="PANTHER" id="PTHR47926:SF541">
    <property type="entry name" value="DYW DOMAIN-CONTAINING PROTEIN"/>
    <property type="match status" value="1"/>
</dbReference>
<proteinExistence type="predicted"/>
<gene>
    <name evidence="5" type="ORF">LUZ63_005983</name>
</gene>
<feature type="domain" description="DYW" evidence="4">
    <location>
        <begin position="713"/>
        <end position="805"/>
    </location>
</feature>
<feature type="repeat" description="PPR" evidence="3">
    <location>
        <begin position="397"/>
        <end position="431"/>
    </location>
</feature>
<dbReference type="Pfam" id="PF01535">
    <property type="entry name" value="PPR"/>
    <property type="match status" value="5"/>
</dbReference>
<dbReference type="EMBL" id="JAMQYH010000002">
    <property type="protein sequence ID" value="KAJ1697471.1"/>
    <property type="molecule type" value="Genomic_DNA"/>
</dbReference>
<dbReference type="SUPFAM" id="SSF48452">
    <property type="entry name" value="TPR-like"/>
    <property type="match status" value="1"/>
</dbReference>
<sequence>MAPPPAPTFASSLLQSASHLANFYSTILHHIATSFPPPRHLLPLRSLHAHLLTSGLRPRAHLINHLIHLYSLSTDLTSSLHLFSQSSPHRDSIAATSLLSSYAASGRLDLATQIFDMTPVFARDTVFYNAMISACARAEVGEKGICVFRHMLCDGFQPDDYTYTSVLSAAHSILNLYLGHCQILHSSVLKCGIGRVVSVSNALISLYLRCDCRASAQHARKVFDSMPERDELTWITIIVGYVRKGWLCDARSAFDAMNGKFDVVWNAMISGYVQSGCIADALALFREMVSKGIPLDEFTYTSVLSACVNGGLFGLSKSVHAHVIRAGPDFSSYSALPVNNILITMYSKSGKVELARKLFDDMPLKDPVSWNAMLSGYVDAKLTDDALALFHRMACMNQMAWMVMTSGFVNNGRAEEALALFNMMRGKGFEPCGFTYAGVMAGCADLGSLTPGMQLHAQVIRYGYESSNSAGNALLTMYAKCGVVEDAHQVFVTMRNLDLVSWNAMISAFGQHGYGLDAINLFNEMLLQGIYPDRITFLTILSACTHCGLVDEGYHYFNYMEKHYGITPGEDHYARLIDLLCRAGRISEAQNLIQSMPFEPTSIIWEALLAGSRVNGDVDLALQAADWLFKAAPHLDGTYILLSNIYSSEGRYVEAANVRKLMRDHGVKKEPGCSWIEVSNNAHSFLADDMGHPEIDMVCRVLDLINAKITKLGYKPNTKLVLHAMEERDKEYVLSRHSERLAIGFGLLKLPVKAPIRVLKNLRICGDCHAAIMVMSRAFGREIIVRDVKRFHHFKDGECSCGNYW</sequence>
<dbReference type="GO" id="GO:0003723">
    <property type="term" value="F:RNA binding"/>
    <property type="evidence" value="ECO:0007669"/>
    <property type="project" value="InterPro"/>
</dbReference>
<dbReference type="GO" id="GO:0008270">
    <property type="term" value="F:zinc ion binding"/>
    <property type="evidence" value="ECO:0007669"/>
    <property type="project" value="InterPro"/>
</dbReference>
<dbReference type="InterPro" id="IPR032867">
    <property type="entry name" value="DYW_dom"/>
</dbReference>
<feature type="repeat" description="PPR" evidence="3">
    <location>
        <begin position="124"/>
        <end position="158"/>
    </location>
</feature>
<evidence type="ECO:0000256" key="3">
    <source>
        <dbReference type="PROSITE-ProRule" id="PRU00708"/>
    </source>
</evidence>
<dbReference type="FunFam" id="1.25.40.10:FF:000566">
    <property type="entry name" value="Pentatricopeptide repeat-containing protein"/>
    <property type="match status" value="1"/>
</dbReference>
<dbReference type="InterPro" id="IPR011990">
    <property type="entry name" value="TPR-like_helical_dom_sf"/>
</dbReference>